<comment type="caution">
    <text evidence="2">The sequence shown here is derived from an EMBL/GenBank/DDBJ whole genome shotgun (WGS) entry which is preliminary data.</text>
</comment>
<name>A0A150M681_9BACI</name>
<dbReference type="Pfam" id="PF11118">
    <property type="entry name" value="DUF2627"/>
    <property type="match status" value="1"/>
</dbReference>
<proteinExistence type="predicted"/>
<gene>
    <name evidence="2" type="ORF">B4135_1895</name>
</gene>
<keyword evidence="1" id="KW-1133">Transmembrane helix</keyword>
<sequence>MLFLSTFYRKGKFAMMRTVAFLILLVPGILAAWGVKLMRDSLFGIVNPPFPGTASQTIAGLLFFVFGIFFVGGFIFHRDKKRNKVQKRFKKR</sequence>
<keyword evidence="1" id="KW-0812">Transmembrane</keyword>
<dbReference type="EMBL" id="LQYT01000036">
    <property type="protein sequence ID" value="KYD20120.1"/>
    <property type="molecule type" value="Genomic_DNA"/>
</dbReference>
<evidence type="ECO:0000256" key="1">
    <source>
        <dbReference type="SAM" id="Phobius"/>
    </source>
</evidence>
<evidence type="ECO:0000313" key="3">
    <source>
        <dbReference type="Proteomes" id="UP000075683"/>
    </source>
</evidence>
<keyword evidence="1" id="KW-0472">Membrane</keyword>
<feature type="transmembrane region" description="Helical" evidence="1">
    <location>
        <begin position="58"/>
        <end position="77"/>
    </location>
</feature>
<dbReference type="AlphaFoldDB" id="A0A150M681"/>
<protein>
    <recommendedName>
        <fullName evidence="4">DUF2627 domain-containing protein</fullName>
    </recommendedName>
</protein>
<reference evidence="2 3" key="1">
    <citation type="submission" date="2016-01" db="EMBL/GenBank/DDBJ databases">
        <title>Draft Genome Sequences of Seven Thermophilic Sporeformers Isolated from Foods.</title>
        <authorList>
            <person name="Berendsen E.M."/>
            <person name="Wells-Bennik M.H."/>
            <person name="Krawcyk A.O."/>
            <person name="De Jong A."/>
            <person name="Holsappel S."/>
            <person name="Eijlander R.T."/>
            <person name="Kuipers O.P."/>
        </authorList>
    </citation>
    <scope>NUCLEOTIDE SEQUENCE [LARGE SCALE GENOMIC DNA]</scope>
    <source>
        <strain evidence="2 3">B4135</strain>
    </source>
</reference>
<dbReference type="STRING" id="301148.B4135_1895"/>
<evidence type="ECO:0000313" key="2">
    <source>
        <dbReference type="EMBL" id="KYD20120.1"/>
    </source>
</evidence>
<organism evidence="2 3">
    <name type="scientific">Caldibacillus debilis</name>
    <dbReference type="NCBI Taxonomy" id="301148"/>
    <lineage>
        <taxon>Bacteria</taxon>
        <taxon>Bacillati</taxon>
        <taxon>Bacillota</taxon>
        <taxon>Bacilli</taxon>
        <taxon>Bacillales</taxon>
        <taxon>Bacillaceae</taxon>
        <taxon>Caldibacillus</taxon>
    </lineage>
</organism>
<dbReference type="InterPro" id="IPR020138">
    <property type="entry name" value="Uncharacterised_YqzF"/>
</dbReference>
<accession>A0A150M681</accession>
<dbReference type="Proteomes" id="UP000075683">
    <property type="component" value="Unassembled WGS sequence"/>
</dbReference>
<evidence type="ECO:0008006" key="4">
    <source>
        <dbReference type="Google" id="ProtNLM"/>
    </source>
</evidence>
<dbReference type="PATRIC" id="fig|301148.3.peg.2931"/>